<evidence type="ECO:0008006" key="3">
    <source>
        <dbReference type="Google" id="ProtNLM"/>
    </source>
</evidence>
<organism evidence="1 2">
    <name type="scientific">Lactobacillus paragasseri</name>
    <dbReference type="NCBI Taxonomy" id="2107999"/>
    <lineage>
        <taxon>Bacteria</taxon>
        <taxon>Bacillati</taxon>
        <taxon>Bacillota</taxon>
        <taxon>Bacilli</taxon>
        <taxon>Lactobacillales</taxon>
        <taxon>Lactobacillaceae</taxon>
        <taxon>Lactobacillus</taxon>
    </lineage>
</organism>
<protein>
    <recommendedName>
        <fullName evidence="3">Transposase</fullName>
    </recommendedName>
</protein>
<dbReference type="EMBL" id="JASOLY010000011">
    <property type="protein sequence ID" value="MDK6868813.1"/>
    <property type="molecule type" value="Genomic_DNA"/>
</dbReference>
<dbReference type="Proteomes" id="UP001232113">
    <property type="component" value="Unassembled WGS sequence"/>
</dbReference>
<name>A0AAW6XST5_9LACO</name>
<reference evidence="1" key="1">
    <citation type="submission" date="2023-05" db="EMBL/GenBank/DDBJ databases">
        <title>Cataloging the Phylogenetic Diversity of Human Bladder Bacteria.</title>
        <authorList>
            <person name="Du J."/>
        </authorList>
    </citation>
    <scope>NUCLEOTIDE SEQUENCE</scope>
    <source>
        <strain evidence="1">UMB6975B</strain>
    </source>
</reference>
<evidence type="ECO:0000313" key="2">
    <source>
        <dbReference type="Proteomes" id="UP001232113"/>
    </source>
</evidence>
<proteinExistence type="predicted"/>
<gene>
    <name evidence="1" type="ORF">QP354_07000</name>
</gene>
<comment type="caution">
    <text evidence="1">The sequence shown here is derived from an EMBL/GenBank/DDBJ whole genome shotgun (WGS) entry which is preliminary data.</text>
</comment>
<evidence type="ECO:0000313" key="1">
    <source>
        <dbReference type="EMBL" id="MDK6868813.1"/>
    </source>
</evidence>
<sequence length="73" mass="8624">MNRSTIEKSIKEFETYFEGRPNKVEVVTRIVLNKAADFWNNTSRLTVREREEEIKDLGCNPLEQKPIGKERLK</sequence>
<dbReference type="RefSeq" id="WP_144842133.1">
    <property type="nucleotide sequence ID" value="NZ_JASOLY010000011.1"/>
</dbReference>
<accession>A0AAW6XST5</accession>
<dbReference type="AlphaFoldDB" id="A0AAW6XST5"/>